<dbReference type="RefSeq" id="WP_157095459.1">
    <property type="nucleotide sequence ID" value="NZ_BDDI01000032.1"/>
</dbReference>
<organism evidence="1 2">
    <name type="scientific">Hoyosella altamirensis</name>
    <dbReference type="NCBI Taxonomy" id="616997"/>
    <lineage>
        <taxon>Bacteria</taxon>
        <taxon>Bacillati</taxon>
        <taxon>Actinomycetota</taxon>
        <taxon>Actinomycetes</taxon>
        <taxon>Mycobacteriales</taxon>
        <taxon>Hoyosellaceae</taxon>
        <taxon>Hoyosella</taxon>
    </lineage>
</organism>
<accession>A0A839RVK1</accession>
<comment type="caution">
    <text evidence="1">The sequence shown here is derived from an EMBL/GenBank/DDBJ whole genome shotgun (WGS) entry which is preliminary data.</text>
</comment>
<evidence type="ECO:0000313" key="1">
    <source>
        <dbReference type="EMBL" id="MBB3040044.1"/>
    </source>
</evidence>
<reference evidence="1 2" key="1">
    <citation type="submission" date="2020-08" db="EMBL/GenBank/DDBJ databases">
        <title>Sequencing the genomes of 1000 actinobacteria strains.</title>
        <authorList>
            <person name="Klenk H.-P."/>
        </authorList>
    </citation>
    <scope>NUCLEOTIDE SEQUENCE [LARGE SCALE GENOMIC DNA]</scope>
    <source>
        <strain evidence="1 2">DSM 45258</strain>
    </source>
</reference>
<protein>
    <submittedName>
        <fullName evidence="1">Uncharacterized protein</fullName>
    </submittedName>
</protein>
<dbReference type="Proteomes" id="UP000567922">
    <property type="component" value="Unassembled WGS sequence"/>
</dbReference>
<proteinExistence type="predicted"/>
<dbReference type="AlphaFoldDB" id="A0A839RVK1"/>
<gene>
    <name evidence="1" type="ORF">FHU29_004539</name>
</gene>
<keyword evidence="2" id="KW-1185">Reference proteome</keyword>
<evidence type="ECO:0000313" key="2">
    <source>
        <dbReference type="Proteomes" id="UP000567922"/>
    </source>
</evidence>
<sequence length="54" mass="5691">MLLARFGGGGGDFSGEFFDDVLDVLLHRRSLEAVLEAGGGGYPVDRPEVVRGSP</sequence>
<dbReference type="EMBL" id="JACHWS010000006">
    <property type="protein sequence ID" value="MBB3040044.1"/>
    <property type="molecule type" value="Genomic_DNA"/>
</dbReference>
<name>A0A839RVK1_9ACTN</name>